<evidence type="ECO:0000313" key="9">
    <source>
        <dbReference type="EMBL" id="KKY17293.1"/>
    </source>
</evidence>
<sequence>MAAPDHELEKNQPADSLEAVITSPSNEVPRQASGTMGDEEEKVSVSAVIAVFFLGMSFVAPVACGYVLVNGILNPIGQDLNDTENIVWIAGGWSVASAVSFSIAGGWSDIFGRRWVTLSGQIITLVGAIIGATAQKTTTVAAASTIVGFGAVVAFVAYPGISELLPNKYRGIGLGWTEFCINIPWASFSVIIANKLAEEATWRWCYYIAIIYSALCTVGIAIFYFPPSRPRKDYDKSRWDEFKELDWIGLLLFTAGLTICLVGLTYLGKSSYSKGLVASTITVGALTTAACFAYDFTVPANPLFPRSLFAMVRKFTIHLLIVFVSGFIWYAMAALLPQATLYMYTNDPTQIGIIAIPNGLGGVVGGWLIPSLLHRIKHVREQIVVALVIQTAFTACYAAVIPHNRAAWIALQFFGQGCFTWLTTIAYVTAGLFVPQDELGVASGLIGTFRSAGGSIGNAVFSSILRSVTNRELGGNIAAAAIGAGFDPENLAALVPAVIEDAVGVPGVLQAVPGGVSEGVAEATKVAFRETYAKAFRMVFYASIPFGVITTVCAFWVEDPSPLLNSHIEVQMEKDVVAGKRHGVHVDRANEGANA</sequence>
<dbReference type="SUPFAM" id="SSF103473">
    <property type="entry name" value="MFS general substrate transporter"/>
    <property type="match status" value="1"/>
</dbReference>
<dbReference type="Gene3D" id="1.20.1250.20">
    <property type="entry name" value="MFS general substrate transporter like domains"/>
    <property type="match status" value="1"/>
</dbReference>
<dbReference type="GO" id="GO:0022857">
    <property type="term" value="F:transmembrane transporter activity"/>
    <property type="evidence" value="ECO:0007669"/>
    <property type="project" value="InterPro"/>
</dbReference>
<dbReference type="AlphaFoldDB" id="A0A0G2FZZ2"/>
<feature type="transmembrane region" description="Helical" evidence="7">
    <location>
        <begin position="276"/>
        <end position="296"/>
    </location>
</feature>
<dbReference type="InterPro" id="IPR010573">
    <property type="entry name" value="MFS_Str1/Tri12-like"/>
</dbReference>
<comment type="subcellular location">
    <subcellularLocation>
        <location evidence="1">Membrane</location>
        <topology evidence="1">Multi-pass membrane protein</topology>
    </subcellularLocation>
</comment>
<dbReference type="Proteomes" id="UP000034182">
    <property type="component" value="Unassembled WGS sequence"/>
</dbReference>
<dbReference type="EMBL" id="LAQI01000159">
    <property type="protein sequence ID" value="KKY17293.1"/>
    <property type="molecule type" value="Genomic_DNA"/>
</dbReference>
<feature type="compositionally biased region" description="Polar residues" evidence="6">
    <location>
        <begin position="22"/>
        <end position="34"/>
    </location>
</feature>
<evidence type="ECO:0000256" key="5">
    <source>
        <dbReference type="ARBA" id="ARBA00023136"/>
    </source>
</evidence>
<reference evidence="9 10" key="1">
    <citation type="submission" date="2015-03" db="EMBL/GenBank/DDBJ databases">
        <authorList>
            <person name="Morales-Cruz A."/>
            <person name="Amrine K.C."/>
            <person name="Cantu D."/>
        </authorList>
    </citation>
    <scope>NUCLEOTIDE SEQUENCE [LARGE SCALE GENOMIC DNA]</scope>
    <source>
        <strain evidence="9">DS831</strain>
    </source>
</reference>
<feature type="transmembrane region" description="Helical" evidence="7">
    <location>
        <begin position="351"/>
        <end position="370"/>
    </location>
</feature>
<feature type="transmembrane region" description="Helical" evidence="7">
    <location>
        <begin position="115"/>
        <end position="134"/>
    </location>
</feature>
<feature type="transmembrane region" description="Helical" evidence="7">
    <location>
        <begin position="140"/>
        <end position="161"/>
    </location>
</feature>
<dbReference type="PANTHER" id="PTHR23501:SF109">
    <property type="entry name" value="MAJOR FACILITATOR SUPERFAMILY (MFS) PROFILE DOMAIN-CONTAINING PROTEIN-RELATED"/>
    <property type="match status" value="1"/>
</dbReference>
<feature type="transmembrane region" description="Helical" evidence="7">
    <location>
        <begin position="317"/>
        <end position="339"/>
    </location>
</feature>
<organism evidence="9 10">
    <name type="scientific">Diplodia seriata</name>
    <dbReference type="NCBI Taxonomy" id="420778"/>
    <lineage>
        <taxon>Eukaryota</taxon>
        <taxon>Fungi</taxon>
        <taxon>Dikarya</taxon>
        <taxon>Ascomycota</taxon>
        <taxon>Pezizomycotina</taxon>
        <taxon>Dothideomycetes</taxon>
        <taxon>Dothideomycetes incertae sedis</taxon>
        <taxon>Botryosphaeriales</taxon>
        <taxon>Botryosphaeriaceae</taxon>
        <taxon>Diplodia</taxon>
    </lineage>
</organism>
<accession>A0A0G2FZZ2</accession>
<dbReference type="InterPro" id="IPR020846">
    <property type="entry name" value="MFS_dom"/>
</dbReference>
<feature type="transmembrane region" description="Helical" evidence="7">
    <location>
        <begin position="45"/>
        <end position="68"/>
    </location>
</feature>
<feature type="transmembrane region" description="Helical" evidence="7">
    <location>
        <begin position="204"/>
        <end position="225"/>
    </location>
</feature>
<evidence type="ECO:0000256" key="7">
    <source>
        <dbReference type="SAM" id="Phobius"/>
    </source>
</evidence>
<protein>
    <submittedName>
        <fullName evidence="9">Putative major facilitator superfamily transporter</fullName>
    </submittedName>
</protein>
<feature type="transmembrane region" description="Helical" evidence="7">
    <location>
        <begin position="245"/>
        <end position="264"/>
    </location>
</feature>
<feature type="transmembrane region" description="Helical" evidence="7">
    <location>
        <begin position="382"/>
        <end position="401"/>
    </location>
</feature>
<dbReference type="InterPro" id="IPR036259">
    <property type="entry name" value="MFS_trans_sf"/>
</dbReference>
<keyword evidence="5 7" id="KW-0472">Membrane</keyword>
<feature type="region of interest" description="Disordered" evidence="6">
    <location>
        <begin position="1"/>
        <end position="37"/>
    </location>
</feature>
<name>A0A0G2FZZ2_9PEZI</name>
<evidence type="ECO:0000256" key="4">
    <source>
        <dbReference type="ARBA" id="ARBA00022989"/>
    </source>
</evidence>
<evidence type="ECO:0000256" key="1">
    <source>
        <dbReference type="ARBA" id="ARBA00004141"/>
    </source>
</evidence>
<dbReference type="Pfam" id="PF06609">
    <property type="entry name" value="TRI12"/>
    <property type="match status" value="1"/>
</dbReference>
<dbReference type="GO" id="GO:0005886">
    <property type="term" value="C:plasma membrane"/>
    <property type="evidence" value="ECO:0007669"/>
    <property type="project" value="TreeGrafter"/>
</dbReference>
<keyword evidence="3 7" id="KW-0812">Transmembrane</keyword>
<evidence type="ECO:0000256" key="6">
    <source>
        <dbReference type="SAM" id="MobiDB-lite"/>
    </source>
</evidence>
<comment type="caution">
    <text evidence="9">The sequence shown here is derived from an EMBL/GenBank/DDBJ whole genome shotgun (WGS) entry which is preliminary data.</text>
</comment>
<dbReference type="PROSITE" id="PS50850">
    <property type="entry name" value="MFS"/>
    <property type="match status" value="1"/>
</dbReference>
<feature type="transmembrane region" description="Helical" evidence="7">
    <location>
        <begin position="173"/>
        <end position="192"/>
    </location>
</feature>
<gene>
    <name evidence="9" type="ORF">UCDDS831_g06461</name>
</gene>
<dbReference type="PANTHER" id="PTHR23501">
    <property type="entry name" value="MAJOR FACILITATOR SUPERFAMILY"/>
    <property type="match status" value="1"/>
</dbReference>
<evidence type="ECO:0000256" key="3">
    <source>
        <dbReference type="ARBA" id="ARBA00022692"/>
    </source>
</evidence>
<dbReference type="PROSITE" id="PS00216">
    <property type="entry name" value="SUGAR_TRANSPORT_1"/>
    <property type="match status" value="1"/>
</dbReference>
<keyword evidence="4 7" id="KW-1133">Transmembrane helix</keyword>
<evidence type="ECO:0000313" key="10">
    <source>
        <dbReference type="Proteomes" id="UP000034182"/>
    </source>
</evidence>
<evidence type="ECO:0000259" key="8">
    <source>
        <dbReference type="PROSITE" id="PS50850"/>
    </source>
</evidence>
<dbReference type="InterPro" id="IPR005829">
    <property type="entry name" value="Sugar_transporter_CS"/>
</dbReference>
<feature type="domain" description="Major facilitator superfamily (MFS) profile" evidence="8">
    <location>
        <begin position="43"/>
        <end position="562"/>
    </location>
</feature>
<feature type="transmembrane region" description="Helical" evidence="7">
    <location>
        <begin position="88"/>
        <end position="108"/>
    </location>
</feature>
<feature type="transmembrane region" description="Helical" evidence="7">
    <location>
        <begin position="538"/>
        <end position="557"/>
    </location>
</feature>
<reference evidence="9 10" key="2">
    <citation type="submission" date="2015-05" db="EMBL/GenBank/DDBJ databases">
        <title>Distinctive expansion of gene families associated with plant cell wall degradation and secondary metabolism in the genomes of grapevine trunk pathogens.</title>
        <authorList>
            <person name="Lawrence D.P."/>
            <person name="Travadon R."/>
            <person name="Rolshausen P.E."/>
            <person name="Baumgartner K."/>
        </authorList>
    </citation>
    <scope>NUCLEOTIDE SEQUENCE [LARGE SCALE GENOMIC DNA]</scope>
    <source>
        <strain evidence="9">DS831</strain>
    </source>
</reference>
<evidence type="ECO:0000256" key="2">
    <source>
        <dbReference type="ARBA" id="ARBA00022448"/>
    </source>
</evidence>
<keyword evidence="2" id="KW-0813">Transport</keyword>
<feature type="compositionally biased region" description="Basic and acidic residues" evidence="6">
    <location>
        <begin position="1"/>
        <end position="12"/>
    </location>
</feature>
<proteinExistence type="predicted"/>
<feature type="transmembrane region" description="Helical" evidence="7">
    <location>
        <begin position="413"/>
        <end position="434"/>
    </location>
</feature>